<evidence type="ECO:0000256" key="3">
    <source>
        <dbReference type="ARBA" id="ARBA00022692"/>
    </source>
</evidence>
<dbReference type="AlphaFoldDB" id="B0KAI4"/>
<comment type="similarity">
    <text evidence="2">Belongs to the autoinducer-2 exporter (AI-2E) (TC 2.A.86) family.</text>
</comment>
<keyword evidence="4 6" id="KW-1133">Transmembrane helix</keyword>
<evidence type="ECO:0000256" key="5">
    <source>
        <dbReference type="ARBA" id="ARBA00023136"/>
    </source>
</evidence>
<feature type="transmembrane region" description="Helical" evidence="6">
    <location>
        <begin position="252"/>
        <end position="277"/>
    </location>
</feature>
<feature type="transmembrane region" description="Helical" evidence="6">
    <location>
        <begin position="201"/>
        <end position="219"/>
    </location>
</feature>
<evidence type="ECO:0000256" key="6">
    <source>
        <dbReference type="SAM" id="Phobius"/>
    </source>
</evidence>
<dbReference type="NCBIfam" id="TIGR02872">
    <property type="entry name" value="spore_ytvI"/>
    <property type="match status" value="1"/>
</dbReference>
<dbReference type="PANTHER" id="PTHR21716">
    <property type="entry name" value="TRANSMEMBRANE PROTEIN"/>
    <property type="match status" value="1"/>
</dbReference>
<comment type="subcellular location">
    <subcellularLocation>
        <location evidence="1">Membrane</location>
        <topology evidence="1">Multi-pass membrane protein</topology>
    </subcellularLocation>
</comment>
<dbReference type="EMBL" id="CP000924">
    <property type="protein sequence ID" value="ABY93698.1"/>
    <property type="molecule type" value="Genomic_DNA"/>
</dbReference>
<evidence type="ECO:0008006" key="9">
    <source>
        <dbReference type="Google" id="ProtNLM"/>
    </source>
</evidence>
<dbReference type="InterPro" id="IPR002549">
    <property type="entry name" value="AI-2E-like"/>
</dbReference>
<gene>
    <name evidence="7" type="ordered locus">Teth39_0025</name>
</gene>
<feature type="transmembrane region" description="Helical" evidence="6">
    <location>
        <begin position="53"/>
        <end position="71"/>
    </location>
</feature>
<feature type="transmembrane region" description="Helical" evidence="6">
    <location>
        <begin position="317"/>
        <end position="337"/>
    </location>
</feature>
<reference evidence="8" key="1">
    <citation type="submission" date="2008-01" db="EMBL/GenBank/DDBJ databases">
        <title>Complete sequence of Thermoanaerobacter pseudethanolicus 39E.</title>
        <authorList>
            <person name="Copeland A."/>
            <person name="Lucas S."/>
            <person name="Lapidus A."/>
            <person name="Barry K."/>
            <person name="Glavina del Rio T."/>
            <person name="Dalin E."/>
            <person name="Tice H."/>
            <person name="Pitluck S."/>
            <person name="Bruce D."/>
            <person name="Goodwin L."/>
            <person name="Saunders E."/>
            <person name="Brettin T."/>
            <person name="Detter J.C."/>
            <person name="Han C."/>
            <person name="Schmutz J."/>
            <person name="Larimer F."/>
            <person name="Land M."/>
            <person name="Hauser L."/>
            <person name="Kyrpides N."/>
            <person name="Lykidis A."/>
            <person name="Hemme C."/>
            <person name="Fields M.W."/>
            <person name="He Z."/>
            <person name="Zhou J."/>
            <person name="Richardson P."/>
        </authorList>
    </citation>
    <scope>NUCLEOTIDE SEQUENCE [LARGE SCALE GENOMIC DNA]</scope>
    <source>
        <strain evidence="8">ATCC 33223 / DSM 2355 / 39E</strain>
    </source>
</reference>
<dbReference type="PANTHER" id="PTHR21716:SF68">
    <property type="entry name" value="TRANSPORT PROTEIN YTVI-RELATED"/>
    <property type="match status" value="1"/>
</dbReference>
<keyword evidence="5 6" id="KW-0472">Membrane</keyword>
<dbReference type="Proteomes" id="UP000002156">
    <property type="component" value="Chromosome"/>
</dbReference>
<dbReference type="GO" id="GO:0016020">
    <property type="term" value="C:membrane"/>
    <property type="evidence" value="ECO:0007669"/>
    <property type="project" value="UniProtKB-SubCell"/>
</dbReference>
<keyword evidence="3 6" id="KW-0812">Transmembrane</keyword>
<feature type="transmembrane region" description="Helical" evidence="6">
    <location>
        <begin position="357"/>
        <end position="382"/>
    </location>
</feature>
<evidence type="ECO:0000313" key="8">
    <source>
        <dbReference type="Proteomes" id="UP000002156"/>
    </source>
</evidence>
<evidence type="ECO:0000313" key="7">
    <source>
        <dbReference type="EMBL" id="ABY93698.1"/>
    </source>
</evidence>
<dbReference type="STRING" id="340099.Teth39_0025"/>
<dbReference type="GO" id="GO:0055085">
    <property type="term" value="P:transmembrane transport"/>
    <property type="evidence" value="ECO:0007669"/>
    <property type="project" value="TreeGrafter"/>
</dbReference>
<dbReference type="Pfam" id="PF01594">
    <property type="entry name" value="AI-2E_transport"/>
    <property type="match status" value="1"/>
</dbReference>
<organism evidence="7 8">
    <name type="scientific">Thermoanaerobacter pseudethanolicus (strain ATCC 33223 / 39E)</name>
    <name type="common">Clostridium thermohydrosulfuricum</name>
    <dbReference type="NCBI Taxonomy" id="340099"/>
    <lineage>
        <taxon>Bacteria</taxon>
        <taxon>Bacillati</taxon>
        <taxon>Bacillota</taxon>
        <taxon>Clostridia</taxon>
        <taxon>Thermoanaerobacterales</taxon>
        <taxon>Thermoanaerobacteraceae</taxon>
        <taxon>Thermoanaerobacter</taxon>
    </lineage>
</organism>
<dbReference type="KEGG" id="tpd:Teth39_0025"/>
<keyword evidence="8" id="KW-1185">Reference proteome</keyword>
<feature type="transmembrane region" description="Helical" evidence="6">
    <location>
        <begin position="107"/>
        <end position="130"/>
    </location>
</feature>
<feature type="transmembrane region" description="Helical" evidence="6">
    <location>
        <begin position="77"/>
        <end position="95"/>
    </location>
</feature>
<evidence type="ECO:0000256" key="4">
    <source>
        <dbReference type="ARBA" id="ARBA00022989"/>
    </source>
</evidence>
<dbReference type="InterPro" id="IPR014227">
    <property type="entry name" value="YtvI-like"/>
</dbReference>
<sequence>MAFPKTACWGWESLKGGLQIPQLPKLSVLYSLGNQVKTVNNFLLRYGDIIKKTLLIVAVFIIFYLIIFKIIPFLMPFVVALLLAVIIDPGVNFLEKKLKVPRGLASFILLLILIGVIGSLIAISITQLIYELSSLAEISTNYANTINDIILNLVDRIRMYYISLPPNITSLIESNMQSILNYVSLFAKNLATWLLNFATKLPNFFFMTLITLVATFFISKDKQLILDFIKRQIPSHWAQHAKSIQVNLLKTFFGYLRAVATIMLITFLEVSIGLAMIGFDYPFLLGLLVTIVDALPVLGSGAVMVPWALYNIIMKNYMVGIYLLILYGLVVVVRQIIEPKIVGQSIGLHPLVTLLSMFIGAKLFGALGLIIGPVFVVVFKALQRAEIIPPWK</sequence>
<evidence type="ECO:0000256" key="1">
    <source>
        <dbReference type="ARBA" id="ARBA00004141"/>
    </source>
</evidence>
<protein>
    <recommendedName>
        <fullName evidence="9">Sporulation integral membrane protein YtvI</fullName>
    </recommendedName>
</protein>
<dbReference type="HOGENOM" id="CLU_031275_4_0_9"/>
<accession>B0KAI4</accession>
<dbReference type="eggNOG" id="COG0628">
    <property type="taxonomic scope" value="Bacteria"/>
</dbReference>
<feature type="transmembrane region" description="Helical" evidence="6">
    <location>
        <begin position="283"/>
        <end position="310"/>
    </location>
</feature>
<name>B0KAI4_THEP3</name>
<proteinExistence type="inferred from homology"/>
<evidence type="ECO:0000256" key="2">
    <source>
        <dbReference type="ARBA" id="ARBA00009773"/>
    </source>
</evidence>